<feature type="domain" description="Phospholipid/glycerol acyltransferase" evidence="3">
    <location>
        <begin position="1"/>
        <end position="96"/>
    </location>
</feature>
<dbReference type="InterPro" id="IPR002123">
    <property type="entry name" value="Plipid/glycerol_acylTrfase"/>
</dbReference>
<sequence>MCCVSAKSSLKHVPFLGWFMTLSGTVFIDRANRQSALSTFDKAAAEMKSRRQSVWIFPEGTRSYATTPMLLPFKKGAFHLAVQAQVPIVPVVVQNYSHVLNVKARTFESGTVKIKVLPAVSTAGMTGTKQEIDGLVERVRTSMLVELEAMGMGGKNAKRDARMPLIRWLLDVQPLWNSPDEFNAALHHLPATTHAHIQNYHRPSDRKLALASQLLQHLLVSRHLHIPFPAVSITRHHCSLPGARPVYGDETNGIEYSVSHHGSVVALVSRLLPPKQTAEEEGSVGVDVLSYTEPPSYVHPNLSSALEWAEGFTEGGVFTSGEMEGIRAAAATDGWEAVVKEVHLRWAVKEAYVKALGTGLATDLTGVEARVEGVRALLEEEGRRAKVEVWLGREGQRRCAEGWYVEVERVGGAGGRYCVALATRVEGLEEGEKGDAYQKQKTWCSSLLTGLAGSYPSALQCVFIAETMGGGPQTRILISFAGGGHHAYKTTN</sequence>
<dbReference type="InterPro" id="IPR055066">
    <property type="entry name" value="AASDHPPT_N"/>
</dbReference>
<dbReference type="InterPro" id="IPR008278">
    <property type="entry name" value="4-PPantetheinyl_Trfase_dom"/>
</dbReference>
<dbReference type="AlphaFoldDB" id="A0AAD6J2U1"/>
<gene>
    <name evidence="4" type="ORF">Dda_1863</name>
</gene>
<organism evidence="4 5">
    <name type="scientific">Drechslerella dactyloides</name>
    <name type="common">Nematode-trapping fungus</name>
    <name type="synonym">Arthrobotrys dactyloides</name>
    <dbReference type="NCBI Taxonomy" id="74499"/>
    <lineage>
        <taxon>Eukaryota</taxon>
        <taxon>Fungi</taxon>
        <taxon>Dikarya</taxon>
        <taxon>Ascomycota</taxon>
        <taxon>Pezizomycotina</taxon>
        <taxon>Orbiliomycetes</taxon>
        <taxon>Orbiliales</taxon>
        <taxon>Orbiliaceae</taxon>
        <taxon>Drechslerella</taxon>
    </lineage>
</organism>
<keyword evidence="1" id="KW-0808">Transferase</keyword>
<dbReference type="SUPFAM" id="SSF69593">
    <property type="entry name" value="Glycerol-3-phosphate (1)-acyltransferase"/>
    <property type="match status" value="1"/>
</dbReference>
<dbReference type="GO" id="GO:0008897">
    <property type="term" value="F:holo-[acyl-carrier-protein] synthase activity"/>
    <property type="evidence" value="ECO:0007669"/>
    <property type="project" value="InterPro"/>
</dbReference>
<dbReference type="InterPro" id="IPR037143">
    <property type="entry name" value="4-PPantetheinyl_Trfase_dom_sf"/>
</dbReference>
<dbReference type="CDD" id="cd07989">
    <property type="entry name" value="LPLAT_AGPAT-like"/>
    <property type="match status" value="1"/>
</dbReference>
<dbReference type="GO" id="GO:0000287">
    <property type="term" value="F:magnesium ion binding"/>
    <property type="evidence" value="ECO:0007669"/>
    <property type="project" value="InterPro"/>
</dbReference>
<dbReference type="Pfam" id="PF01553">
    <property type="entry name" value="Acyltransferase"/>
    <property type="match status" value="1"/>
</dbReference>
<evidence type="ECO:0000259" key="3">
    <source>
        <dbReference type="SMART" id="SM00563"/>
    </source>
</evidence>
<evidence type="ECO:0000256" key="2">
    <source>
        <dbReference type="ARBA" id="ARBA00023315"/>
    </source>
</evidence>
<dbReference type="EMBL" id="JAQGDS010000002">
    <property type="protein sequence ID" value="KAJ6263300.1"/>
    <property type="molecule type" value="Genomic_DNA"/>
</dbReference>
<dbReference type="GO" id="GO:0006654">
    <property type="term" value="P:phosphatidic acid biosynthetic process"/>
    <property type="evidence" value="ECO:0007669"/>
    <property type="project" value="TreeGrafter"/>
</dbReference>
<name>A0AAD6J2U1_DREDA</name>
<evidence type="ECO:0000313" key="4">
    <source>
        <dbReference type="EMBL" id="KAJ6263300.1"/>
    </source>
</evidence>
<protein>
    <submittedName>
        <fullName evidence="4">1-acyl-sn-glycerol-3-phosphate acyltransferase</fullName>
    </submittedName>
</protein>
<proteinExistence type="predicted"/>
<dbReference type="Proteomes" id="UP001221413">
    <property type="component" value="Unassembled WGS sequence"/>
</dbReference>
<dbReference type="Pfam" id="PF22624">
    <property type="entry name" value="AASDHPPT_N"/>
    <property type="match status" value="1"/>
</dbReference>
<dbReference type="SUPFAM" id="SSF56214">
    <property type="entry name" value="4'-phosphopantetheinyl transferase"/>
    <property type="match status" value="2"/>
</dbReference>
<evidence type="ECO:0000256" key="1">
    <source>
        <dbReference type="ARBA" id="ARBA00022679"/>
    </source>
</evidence>
<keyword evidence="5" id="KW-1185">Reference proteome</keyword>
<dbReference type="GO" id="GO:0003841">
    <property type="term" value="F:1-acylglycerol-3-phosphate O-acyltransferase activity"/>
    <property type="evidence" value="ECO:0007669"/>
    <property type="project" value="TreeGrafter"/>
</dbReference>
<dbReference type="PANTHER" id="PTHR10434">
    <property type="entry name" value="1-ACYL-SN-GLYCEROL-3-PHOSPHATE ACYLTRANSFERASE"/>
    <property type="match status" value="1"/>
</dbReference>
<evidence type="ECO:0000313" key="5">
    <source>
        <dbReference type="Proteomes" id="UP001221413"/>
    </source>
</evidence>
<dbReference type="GO" id="GO:0005783">
    <property type="term" value="C:endoplasmic reticulum"/>
    <property type="evidence" value="ECO:0007669"/>
    <property type="project" value="TreeGrafter"/>
</dbReference>
<accession>A0AAD6J2U1</accession>
<dbReference type="Gene3D" id="3.90.470.20">
    <property type="entry name" value="4'-phosphopantetheinyl transferase domain"/>
    <property type="match status" value="1"/>
</dbReference>
<dbReference type="Pfam" id="PF01648">
    <property type="entry name" value="ACPS"/>
    <property type="match status" value="1"/>
</dbReference>
<reference evidence="4" key="1">
    <citation type="submission" date="2023-01" db="EMBL/GenBank/DDBJ databases">
        <title>The chitinases involved in constricting ring structure development in the nematode-trapping fungus Drechslerella dactyloides.</title>
        <authorList>
            <person name="Wang R."/>
            <person name="Zhang L."/>
            <person name="Tang P."/>
            <person name="Li S."/>
            <person name="Liang L."/>
        </authorList>
    </citation>
    <scope>NUCLEOTIDE SEQUENCE</scope>
    <source>
        <strain evidence="4">YMF1.00031</strain>
    </source>
</reference>
<keyword evidence="2 4" id="KW-0012">Acyltransferase</keyword>
<dbReference type="PANTHER" id="PTHR10434:SF11">
    <property type="entry name" value="1-ACYL-SN-GLYCEROL-3-PHOSPHATE ACYLTRANSFERASE"/>
    <property type="match status" value="1"/>
</dbReference>
<dbReference type="SMART" id="SM00563">
    <property type="entry name" value="PlsC"/>
    <property type="match status" value="1"/>
</dbReference>
<comment type="caution">
    <text evidence="4">The sequence shown here is derived from an EMBL/GenBank/DDBJ whole genome shotgun (WGS) entry which is preliminary data.</text>
</comment>